<dbReference type="InterPro" id="IPR036603">
    <property type="entry name" value="RBP11-like"/>
</dbReference>
<dbReference type="GO" id="GO:0006351">
    <property type="term" value="P:DNA-templated transcription"/>
    <property type="evidence" value="ECO:0007669"/>
    <property type="project" value="InterPro"/>
</dbReference>
<dbReference type="GO" id="GO:0008168">
    <property type="term" value="F:methyltransferase activity"/>
    <property type="evidence" value="ECO:0007669"/>
    <property type="project" value="UniProtKB-KW"/>
</dbReference>
<dbReference type="Proteomes" id="UP000053555">
    <property type="component" value="Unassembled WGS sequence"/>
</dbReference>
<protein>
    <submittedName>
        <fullName evidence="4">Methyltransferase-like protein 21D</fullName>
    </submittedName>
</protein>
<dbReference type="GO" id="GO:0032259">
    <property type="term" value="P:methylation"/>
    <property type="evidence" value="ECO:0007669"/>
    <property type="project" value="UniProtKB-KW"/>
</dbReference>
<gene>
    <name evidence="4" type="ORF">glysoja_025795</name>
</gene>
<dbReference type="InterPro" id="IPR019410">
    <property type="entry name" value="Methyltransf_16"/>
</dbReference>
<dbReference type="PANTHER" id="PTHR14614:SF109">
    <property type="entry name" value="RIBOSOMAL LYSINE N-METHYLTRANSFERASE 5"/>
    <property type="match status" value="1"/>
</dbReference>
<keyword evidence="2" id="KW-0804">Transcription</keyword>
<organism evidence="4">
    <name type="scientific">Glycine soja</name>
    <name type="common">Wild soybean</name>
    <dbReference type="NCBI Taxonomy" id="3848"/>
    <lineage>
        <taxon>Eukaryota</taxon>
        <taxon>Viridiplantae</taxon>
        <taxon>Streptophyta</taxon>
        <taxon>Embryophyta</taxon>
        <taxon>Tracheophyta</taxon>
        <taxon>Spermatophyta</taxon>
        <taxon>Magnoliopsida</taxon>
        <taxon>eudicotyledons</taxon>
        <taxon>Gunneridae</taxon>
        <taxon>Pentapetalae</taxon>
        <taxon>rosids</taxon>
        <taxon>fabids</taxon>
        <taxon>Fabales</taxon>
        <taxon>Fabaceae</taxon>
        <taxon>Papilionoideae</taxon>
        <taxon>50 kb inversion clade</taxon>
        <taxon>NPAAA clade</taxon>
        <taxon>indigoferoid/millettioid clade</taxon>
        <taxon>Phaseoleae</taxon>
        <taxon>Glycine</taxon>
        <taxon>Glycine subgen. Soja</taxon>
    </lineage>
</organism>
<dbReference type="Pfam" id="PF10294">
    <property type="entry name" value="Methyltransf_16"/>
    <property type="match status" value="1"/>
</dbReference>
<keyword evidence="4" id="KW-0489">Methyltransferase</keyword>
<dbReference type="PANTHER" id="PTHR14614">
    <property type="entry name" value="HEPATOCELLULAR CARCINOMA-ASSOCIATED ANTIGEN"/>
    <property type="match status" value="1"/>
</dbReference>
<keyword evidence="1" id="KW-0240">DNA-directed RNA polymerase</keyword>
<dbReference type="SUPFAM" id="SSF55257">
    <property type="entry name" value="RBP11-like subunits of RNA polymerase"/>
    <property type="match status" value="1"/>
</dbReference>
<dbReference type="Gene3D" id="3.40.50.150">
    <property type="entry name" value="Vaccinia Virus protein VP39"/>
    <property type="match status" value="1"/>
</dbReference>
<evidence type="ECO:0000256" key="3">
    <source>
        <dbReference type="SAM" id="MobiDB-lite"/>
    </source>
</evidence>
<name>A0A0B2RC23_GLYSO</name>
<feature type="region of interest" description="Disordered" evidence="3">
    <location>
        <begin position="1"/>
        <end position="23"/>
    </location>
</feature>
<accession>A0A0B2RC23</accession>
<dbReference type="EMBL" id="KN650361">
    <property type="protein sequence ID" value="KHN31961.1"/>
    <property type="molecule type" value="Genomic_DNA"/>
</dbReference>
<keyword evidence="4" id="KW-0808">Transferase</keyword>
<dbReference type="GO" id="GO:0000428">
    <property type="term" value="C:DNA-directed RNA polymerase complex"/>
    <property type="evidence" value="ECO:0007669"/>
    <property type="project" value="UniProtKB-KW"/>
</dbReference>
<dbReference type="InterPro" id="IPR029063">
    <property type="entry name" value="SAM-dependent_MTases_sf"/>
</dbReference>
<dbReference type="AlphaFoldDB" id="A0A0B2RC23"/>
<evidence type="ECO:0000313" key="4">
    <source>
        <dbReference type="EMBL" id="KHN31961.1"/>
    </source>
</evidence>
<evidence type="ECO:0000256" key="1">
    <source>
        <dbReference type="ARBA" id="ARBA00022478"/>
    </source>
</evidence>
<dbReference type="Gene3D" id="3.30.1360.10">
    <property type="entry name" value="RNA polymerase, RBP11-like subunit"/>
    <property type="match status" value="1"/>
</dbReference>
<proteinExistence type="predicted"/>
<evidence type="ECO:0000256" key="2">
    <source>
        <dbReference type="ARBA" id="ARBA00023163"/>
    </source>
</evidence>
<dbReference type="GO" id="GO:0046983">
    <property type="term" value="F:protein dimerization activity"/>
    <property type="evidence" value="ECO:0007669"/>
    <property type="project" value="InterPro"/>
</dbReference>
<sequence>MKGTRRSSMRHPSPSRDRSTLSATSSACTPVLLPPCSHFPVSPRNPNFSLFFMFFRQLHRDPNVLFAEYKLLHPLQYKIIVRVCDMDAMLSSVFSGYCAPYSPAKFFIQWCATHVNLFSPTWTVVLDVTLTWKAQWSMSLYQREEAKIQASVNLQNAKAESRPRKLEDFCFKGMPGVIGVVMWDSGVVLGKFLEHVVDSGMLVLHGKKIVELGSSYGLVGNYVEVCSYSFYDTPAALLGSEVIVTDLPDRLRLLRKNIEINMEMFLYGVL</sequence>
<reference evidence="4" key="1">
    <citation type="submission" date="2014-07" db="EMBL/GenBank/DDBJ databases">
        <title>Identification of a novel salt tolerance gene in wild soybean by whole-genome sequencing.</title>
        <authorList>
            <person name="Lam H.-M."/>
            <person name="Qi X."/>
            <person name="Li M.-W."/>
            <person name="Liu X."/>
            <person name="Xie M."/>
            <person name="Ni M."/>
            <person name="Xu X."/>
        </authorList>
    </citation>
    <scope>NUCLEOTIDE SEQUENCE [LARGE SCALE GENOMIC DNA]</scope>
    <source>
        <tissue evidence="4">Root</tissue>
    </source>
</reference>